<feature type="transmembrane region" description="Helical" evidence="4">
    <location>
        <begin position="394"/>
        <end position="413"/>
    </location>
</feature>
<feature type="transmembrane region" description="Helical" evidence="4">
    <location>
        <begin position="270"/>
        <end position="295"/>
    </location>
</feature>
<dbReference type="AlphaFoldDB" id="K8WII6"/>
<dbReference type="Proteomes" id="UP000010290">
    <property type="component" value="Chromosome"/>
</dbReference>
<evidence type="ECO:0000313" key="7">
    <source>
        <dbReference type="Proteomes" id="UP000010290"/>
    </source>
</evidence>
<gene>
    <name evidence="6" type="ORF">OO7_07985</name>
</gene>
<keyword evidence="1 4" id="KW-0812">Transmembrane</keyword>
<keyword evidence="3 4" id="KW-0472">Membrane</keyword>
<dbReference type="PANTHER" id="PTHR23528:SF1">
    <property type="entry name" value="MAJOR FACILITATOR SUPERFAMILY (MFS) PROFILE DOMAIN-CONTAINING PROTEIN"/>
    <property type="match status" value="1"/>
</dbReference>
<feature type="transmembrane region" description="Helical" evidence="4">
    <location>
        <begin position="57"/>
        <end position="80"/>
    </location>
</feature>
<evidence type="ECO:0000256" key="1">
    <source>
        <dbReference type="ARBA" id="ARBA00022692"/>
    </source>
</evidence>
<protein>
    <submittedName>
        <fullName evidence="6">Sugar transporter</fullName>
    </submittedName>
</protein>
<feature type="transmembrane region" description="Helical" evidence="4">
    <location>
        <begin position="153"/>
        <end position="174"/>
    </location>
</feature>
<feature type="transmembrane region" description="Helical" evidence="4">
    <location>
        <begin position="180"/>
        <end position="200"/>
    </location>
</feature>
<dbReference type="InterPro" id="IPR036259">
    <property type="entry name" value="MFS_trans_sf"/>
</dbReference>
<dbReference type="RefSeq" id="WP_008915424.1">
    <property type="nucleotide sequence ID" value="NZ_CM001773.1"/>
</dbReference>
<evidence type="ECO:0000259" key="5">
    <source>
        <dbReference type="PROSITE" id="PS50850"/>
    </source>
</evidence>
<dbReference type="Gene3D" id="1.20.1250.20">
    <property type="entry name" value="MFS general substrate transporter like domains"/>
    <property type="match status" value="2"/>
</dbReference>
<dbReference type="GO" id="GO:0022857">
    <property type="term" value="F:transmembrane transporter activity"/>
    <property type="evidence" value="ECO:0007669"/>
    <property type="project" value="InterPro"/>
</dbReference>
<organism evidence="6 7">
    <name type="scientific">Providencia sneebia DSM 19967</name>
    <dbReference type="NCBI Taxonomy" id="1141660"/>
    <lineage>
        <taxon>Bacteria</taxon>
        <taxon>Pseudomonadati</taxon>
        <taxon>Pseudomonadota</taxon>
        <taxon>Gammaproteobacteria</taxon>
        <taxon>Enterobacterales</taxon>
        <taxon>Morganellaceae</taxon>
        <taxon>Providencia</taxon>
    </lineage>
</organism>
<dbReference type="OrthoDB" id="7584869at2"/>
<feature type="domain" description="Major facilitator superfamily (MFS) profile" evidence="5">
    <location>
        <begin position="231"/>
        <end position="417"/>
    </location>
</feature>
<feature type="transmembrane region" description="Helical" evidence="4">
    <location>
        <begin position="118"/>
        <end position="141"/>
    </location>
</feature>
<feature type="transmembrane region" description="Helical" evidence="4">
    <location>
        <begin position="240"/>
        <end position="258"/>
    </location>
</feature>
<dbReference type="InterPro" id="IPR011701">
    <property type="entry name" value="MFS"/>
</dbReference>
<keyword evidence="6" id="KW-0813">Transport</keyword>
<feature type="transmembrane region" description="Helical" evidence="4">
    <location>
        <begin position="20"/>
        <end position="45"/>
    </location>
</feature>
<name>K8WII6_9GAMM</name>
<dbReference type="PANTHER" id="PTHR23528">
    <property type="match status" value="1"/>
</dbReference>
<feature type="transmembrane region" description="Helical" evidence="4">
    <location>
        <begin position="329"/>
        <end position="346"/>
    </location>
</feature>
<dbReference type="Pfam" id="PF07690">
    <property type="entry name" value="MFS_1"/>
    <property type="match status" value="2"/>
</dbReference>
<proteinExistence type="predicted"/>
<dbReference type="HOGENOM" id="CLU_040011_0_0_6"/>
<evidence type="ECO:0000256" key="3">
    <source>
        <dbReference type="ARBA" id="ARBA00023136"/>
    </source>
</evidence>
<reference evidence="6 7" key="1">
    <citation type="journal article" date="2012" name="BMC Genomics">
        <title>Comparative genomics of bacteria in the genus Providencia isolated from wild Drosophila melanogaster.</title>
        <authorList>
            <person name="Galac M.R."/>
            <person name="Lazzaro B.P."/>
        </authorList>
    </citation>
    <scope>NUCLEOTIDE SEQUENCE [LARGE SCALE GENOMIC DNA]</scope>
    <source>
        <strain evidence="6 7">DSM 19967</strain>
    </source>
</reference>
<dbReference type="EMBL" id="AKKN01000008">
    <property type="protein sequence ID" value="EKT57312.1"/>
    <property type="molecule type" value="Genomic_DNA"/>
</dbReference>
<evidence type="ECO:0000256" key="2">
    <source>
        <dbReference type="ARBA" id="ARBA00022989"/>
    </source>
</evidence>
<keyword evidence="2 4" id="KW-1133">Transmembrane helix</keyword>
<feature type="transmembrane region" description="Helical" evidence="4">
    <location>
        <begin position="302"/>
        <end position="323"/>
    </location>
</feature>
<dbReference type="PROSITE" id="PS50850">
    <property type="entry name" value="MFS"/>
    <property type="match status" value="1"/>
</dbReference>
<keyword evidence="7" id="KW-1185">Reference proteome</keyword>
<dbReference type="InterPro" id="IPR020846">
    <property type="entry name" value="MFS_dom"/>
</dbReference>
<accession>K8WII6</accession>
<comment type="caution">
    <text evidence="6">The sequence shown here is derived from an EMBL/GenBank/DDBJ whole genome shotgun (WGS) entry which is preliminary data.</text>
</comment>
<feature type="transmembrane region" description="Helical" evidence="4">
    <location>
        <begin position="92"/>
        <end position="112"/>
    </location>
</feature>
<keyword evidence="6" id="KW-0762">Sugar transport</keyword>
<dbReference type="PATRIC" id="fig|1141660.3.peg.1597"/>
<sequence length="417" mass="44443">MKNISMQVTDIEQPKVPIKLGIALSLGALLWLSGYLGTLTVLLPARIAIIDDSQKATLLATISSLAMIVATLANIIMGALSDITRSSLGRRTPWLIIGSVGASAMLVCLSYAETLTSILIIWLIYQIFLNCIVAPMVAIIADKIAPRHRGVISSFYAVGISVGLYGGTFIAAHFIDNISFGIYVMAGMTLLSGLLCSILIKEGSSKCLEATALDFTSLIKNFIPPVTDCRDYYLALIGKLLMVTGTSVISGLLLYILTDYSGLKSGSDDIKYYLSVISIIMMVTGLIMAACAGYIADKIGYIKLPVVFTCIITTIGLFFPFISHEPWTLLVYAALAGMGYGAFQSVDQALNVAVLPNPAHAARDLGILNLSNTVGQILGPVFAAAAISFYGYNLLFPVAGCLSILGAILIMLIRKVK</sequence>
<evidence type="ECO:0000256" key="4">
    <source>
        <dbReference type="SAM" id="Phobius"/>
    </source>
</evidence>
<feature type="transmembrane region" description="Helical" evidence="4">
    <location>
        <begin position="367"/>
        <end position="388"/>
    </location>
</feature>
<dbReference type="SUPFAM" id="SSF103473">
    <property type="entry name" value="MFS general substrate transporter"/>
    <property type="match status" value="1"/>
</dbReference>
<evidence type="ECO:0000313" key="6">
    <source>
        <dbReference type="EMBL" id="EKT57312.1"/>
    </source>
</evidence>